<name>A0A833QU11_9POAL</name>
<gene>
    <name evidence="3" type="ORF">FCM35_KLT10249</name>
</gene>
<evidence type="ECO:0000256" key="1">
    <source>
        <dbReference type="ARBA" id="ARBA00023002"/>
    </source>
</evidence>
<keyword evidence="1" id="KW-0560">Oxidoreductase</keyword>
<dbReference type="PANTHER" id="PTHR10366">
    <property type="entry name" value="NAD DEPENDENT EPIMERASE/DEHYDRATASE"/>
    <property type="match status" value="1"/>
</dbReference>
<protein>
    <submittedName>
        <fullName evidence="3">Tetraketide alpha-pyrone reductase 2-like protein</fullName>
    </submittedName>
</protein>
<feature type="domain" description="3-beta hydroxysteroid dehydrogenase/isomerase" evidence="2">
    <location>
        <begin position="5"/>
        <end position="130"/>
    </location>
</feature>
<dbReference type="InterPro" id="IPR002225">
    <property type="entry name" value="3Beta_OHSteriod_DH/Estase"/>
</dbReference>
<dbReference type="EMBL" id="SWLB01000020">
    <property type="protein sequence ID" value="KAF3325178.1"/>
    <property type="molecule type" value="Genomic_DNA"/>
</dbReference>
<evidence type="ECO:0000313" key="4">
    <source>
        <dbReference type="Proteomes" id="UP000623129"/>
    </source>
</evidence>
<evidence type="ECO:0000313" key="3">
    <source>
        <dbReference type="EMBL" id="KAF3325178.1"/>
    </source>
</evidence>
<sequence length="167" mass="18412">MEYCVTGGTGFIASHIIKALLAKGNTVRATVRNPEDEEKVQFLWDMDGAKERLKLFKADLMVEGSFDEAVNGVDGVFHTASPVATFDPQNIQETLIDPAIKGTTNVLTSCAKATSVNRIVVTSTIGAVIWKQNATLESPLNESHWSDPNYCQQNKAWLRNMSIYIHP</sequence>
<dbReference type="Pfam" id="PF01073">
    <property type="entry name" value="3Beta_HSD"/>
    <property type="match status" value="1"/>
</dbReference>
<keyword evidence="4" id="KW-1185">Reference proteome</keyword>
<dbReference type="AlphaFoldDB" id="A0A833QU11"/>
<dbReference type="Gene3D" id="3.40.50.720">
    <property type="entry name" value="NAD(P)-binding Rossmann-like Domain"/>
    <property type="match status" value="1"/>
</dbReference>
<dbReference type="PANTHER" id="PTHR10366:SF503">
    <property type="entry name" value="TETRAKETIDE ALPHA-PYRONE REDUCTASE 2"/>
    <property type="match status" value="1"/>
</dbReference>
<comment type="caution">
    <text evidence="3">The sequence shown here is derived from an EMBL/GenBank/DDBJ whole genome shotgun (WGS) entry which is preliminary data.</text>
</comment>
<dbReference type="GO" id="GO:0006694">
    <property type="term" value="P:steroid biosynthetic process"/>
    <property type="evidence" value="ECO:0007669"/>
    <property type="project" value="InterPro"/>
</dbReference>
<reference evidence="3" key="1">
    <citation type="submission" date="2020-01" db="EMBL/GenBank/DDBJ databases">
        <title>Genome sequence of Kobresia littledalei, the first chromosome-level genome in the family Cyperaceae.</title>
        <authorList>
            <person name="Qu G."/>
        </authorList>
    </citation>
    <scope>NUCLEOTIDE SEQUENCE</scope>
    <source>
        <strain evidence="3">C.B.Clarke</strain>
        <tissue evidence="3">Leaf</tissue>
    </source>
</reference>
<dbReference type="InterPro" id="IPR036291">
    <property type="entry name" value="NAD(P)-bd_dom_sf"/>
</dbReference>
<dbReference type="Proteomes" id="UP000623129">
    <property type="component" value="Unassembled WGS sequence"/>
</dbReference>
<evidence type="ECO:0000259" key="2">
    <source>
        <dbReference type="Pfam" id="PF01073"/>
    </source>
</evidence>
<dbReference type="GO" id="GO:0016616">
    <property type="term" value="F:oxidoreductase activity, acting on the CH-OH group of donors, NAD or NADP as acceptor"/>
    <property type="evidence" value="ECO:0007669"/>
    <property type="project" value="InterPro"/>
</dbReference>
<dbReference type="FunFam" id="3.40.50.720:FF:000085">
    <property type="entry name" value="Dihydroflavonol reductase"/>
    <property type="match status" value="1"/>
</dbReference>
<dbReference type="InterPro" id="IPR050425">
    <property type="entry name" value="NAD(P)_dehydrat-like"/>
</dbReference>
<proteinExistence type="predicted"/>
<accession>A0A833QU11</accession>
<dbReference type="SUPFAM" id="SSF51735">
    <property type="entry name" value="NAD(P)-binding Rossmann-fold domains"/>
    <property type="match status" value="1"/>
</dbReference>
<organism evidence="3 4">
    <name type="scientific">Carex littledalei</name>
    <dbReference type="NCBI Taxonomy" id="544730"/>
    <lineage>
        <taxon>Eukaryota</taxon>
        <taxon>Viridiplantae</taxon>
        <taxon>Streptophyta</taxon>
        <taxon>Embryophyta</taxon>
        <taxon>Tracheophyta</taxon>
        <taxon>Spermatophyta</taxon>
        <taxon>Magnoliopsida</taxon>
        <taxon>Liliopsida</taxon>
        <taxon>Poales</taxon>
        <taxon>Cyperaceae</taxon>
        <taxon>Cyperoideae</taxon>
        <taxon>Cariceae</taxon>
        <taxon>Carex</taxon>
        <taxon>Carex subgen. Euthyceras</taxon>
    </lineage>
</organism>
<dbReference type="OrthoDB" id="2735536at2759"/>